<dbReference type="GO" id="GO:0009328">
    <property type="term" value="C:phenylalanine-tRNA ligase complex"/>
    <property type="evidence" value="ECO:0007669"/>
    <property type="project" value="TreeGrafter"/>
</dbReference>
<evidence type="ECO:0000256" key="5">
    <source>
        <dbReference type="ARBA" id="ARBA00012814"/>
    </source>
</evidence>
<dbReference type="NCBIfam" id="NF003210">
    <property type="entry name" value="PRK04172.1"/>
    <property type="match status" value="1"/>
</dbReference>
<dbReference type="EMBL" id="ML014125">
    <property type="protein sequence ID" value="RKP03287.1"/>
    <property type="molecule type" value="Genomic_DNA"/>
</dbReference>
<dbReference type="Gene3D" id="3.30.930.10">
    <property type="entry name" value="Bira Bifunctional Protein, Domain 2"/>
    <property type="match status" value="1"/>
</dbReference>
<comment type="subunit">
    <text evidence="4">Tetramer of two alpha and two beta subunits.</text>
</comment>
<keyword evidence="11" id="KW-0460">Magnesium</keyword>
<dbReference type="STRING" id="1555241.A0A4P9XCU4"/>
<dbReference type="GO" id="GO:0000049">
    <property type="term" value="F:tRNA binding"/>
    <property type="evidence" value="ECO:0007669"/>
    <property type="project" value="InterPro"/>
</dbReference>
<evidence type="ECO:0000256" key="3">
    <source>
        <dbReference type="ARBA" id="ARBA00006703"/>
    </source>
</evidence>
<evidence type="ECO:0000256" key="12">
    <source>
        <dbReference type="ARBA" id="ARBA00022917"/>
    </source>
</evidence>
<dbReference type="Pfam" id="PF01409">
    <property type="entry name" value="tRNA-synt_2d"/>
    <property type="match status" value="1"/>
</dbReference>
<keyword evidence="6" id="KW-0963">Cytoplasm</keyword>
<keyword evidence="12" id="KW-0648">Protein biosynthesis</keyword>
<dbReference type="Gene3D" id="3.30.1370.240">
    <property type="match status" value="1"/>
</dbReference>
<dbReference type="PANTHER" id="PTHR11538">
    <property type="entry name" value="PHENYLALANYL-TRNA SYNTHETASE"/>
    <property type="match status" value="1"/>
</dbReference>
<dbReference type="GO" id="GO:0046872">
    <property type="term" value="F:metal ion binding"/>
    <property type="evidence" value="ECO:0007669"/>
    <property type="project" value="UniProtKB-KW"/>
</dbReference>
<dbReference type="FunFam" id="3.30.930.10:FF:000178">
    <property type="entry name" value="Phenylalanyl-tRNA synthetase subunit alpha"/>
    <property type="match status" value="1"/>
</dbReference>
<dbReference type="Proteomes" id="UP000274922">
    <property type="component" value="Unassembled WGS sequence"/>
</dbReference>
<keyword evidence="9" id="KW-0547">Nucleotide-binding</keyword>
<gene>
    <name evidence="18" type="ORF">CXG81DRAFT_9706</name>
</gene>
<evidence type="ECO:0000256" key="2">
    <source>
        <dbReference type="ARBA" id="ARBA00004496"/>
    </source>
</evidence>
<organism evidence="18 19">
    <name type="scientific">Caulochytrium protostelioides</name>
    <dbReference type="NCBI Taxonomy" id="1555241"/>
    <lineage>
        <taxon>Eukaryota</taxon>
        <taxon>Fungi</taxon>
        <taxon>Fungi incertae sedis</taxon>
        <taxon>Chytridiomycota</taxon>
        <taxon>Chytridiomycota incertae sedis</taxon>
        <taxon>Chytridiomycetes</taxon>
        <taxon>Caulochytriales</taxon>
        <taxon>Caulochytriaceae</taxon>
        <taxon>Caulochytrium</taxon>
    </lineage>
</organism>
<sequence length="499" mass="55304">MAPTKEQVAQAVLDAVAANGAIKDTTGFTVAGEAIAQPVILGALNSLKMKEMVDYTTLAHDVLTLTDEGEAMRAEGSYEYRFWAALPAAGDAPMPPAQAAQVLGKMSGLGQAQAMKRKWVTKTADGWVRAAEAVQDATREALAPASGPLAAPSAAVLKELKSRKLTKLTKITSYAVTKGPCFTTEMKEELGEITAELIASGEWETAPLKKYNFAAEGVLPASGYLHPLLKVREEFRQIFFELGFTEMPTNRYVESSFWNFDALFQPQQHPARDAHDTFFLKQPQNADLSVVDPALIERVAHVHSHGAYGSLGYGYDWSKQEAEKLILRTHTTAVSSRMLYELAQQKPFKPTKLFSIDRVFRNETVDATHLAEFSQIEGLVAERGLTLGHLIGIIHDFFKKLGIEKLRFKPAYNPYTEPSMEIFSWHEGLGKYVEIGNSGCFRPEMLRSLGLPEDVSVIAWGLSLERPTMIKYGINNIRDLVGHRVDLNMIRRNALPRFD</sequence>
<protein>
    <recommendedName>
        <fullName evidence="16">Probable phenylalanine--tRNA ligase alpha subunit</fullName>
        <ecNumber evidence="5">6.1.1.20</ecNumber>
    </recommendedName>
    <alternativeName>
        <fullName evidence="14">Phenylalanyl-tRNA synthetase alpha subunit</fullName>
    </alternativeName>
</protein>
<evidence type="ECO:0000256" key="7">
    <source>
        <dbReference type="ARBA" id="ARBA00022598"/>
    </source>
</evidence>
<comment type="cofactor">
    <cofactor evidence="1">
        <name>Mg(2+)</name>
        <dbReference type="ChEBI" id="CHEBI:18420"/>
    </cofactor>
</comment>
<dbReference type="Gene3D" id="1.10.10.2330">
    <property type="match status" value="1"/>
</dbReference>
<evidence type="ECO:0000256" key="13">
    <source>
        <dbReference type="ARBA" id="ARBA00023146"/>
    </source>
</evidence>
<dbReference type="OrthoDB" id="238316at2759"/>
<comment type="subcellular location">
    <subcellularLocation>
        <location evidence="2">Cytoplasm</location>
    </subcellularLocation>
</comment>
<evidence type="ECO:0000256" key="11">
    <source>
        <dbReference type="ARBA" id="ARBA00022842"/>
    </source>
</evidence>
<proteinExistence type="inferred from homology"/>
<evidence type="ECO:0000256" key="15">
    <source>
        <dbReference type="ARBA" id="ARBA00049255"/>
    </source>
</evidence>
<evidence type="ECO:0000256" key="16">
    <source>
        <dbReference type="ARBA" id="ARBA00071799"/>
    </source>
</evidence>
<keyword evidence="19" id="KW-1185">Reference proteome</keyword>
<dbReference type="InterPro" id="IPR002319">
    <property type="entry name" value="Phenylalanyl-tRNA_Synthase"/>
</dbReference>
<dbReference type="AlphaFoldDB" id="A0A4P9XCU4"/>
<evidence type="ECO:0000313" key="18">
    <source>
        <dbReference type="EMBL" id="RKP03287.1"/>
    </source>
</evidence>
<dbReference type="Gene3D" id="1.10.10.2320">
    <property type="match status" value="1"/>
</dbReference>
<dbReference type="InterPro" id="IPR045864">
    <property type="entry name" value="aa-tRNA-synth_II/BPL/LPL"/>
</dbReference>
<dbReference type="PROSITE" id="PS50862">
    <property type="entry name" value="AA_TRNA_LIGASE_II"/>
    <property type="match status" value="1"/>
</dbReference>
<dbReference type="GO" id="GO:0004826">
    <property type="term" value="F:phenylalanine-tRNA ligase activity"/>
    <property type="evidence" value="ECO:0007669"/>
    <property type="project" value="UniProtKB-EC"/>
</dbReference>
<dbReference type="GO" id="GO:0005524">
    <property type="term" value="F:ATP binding"/>
    <property type="evidence" value="ECO:0007669"/>
    <property type="project" value="UniProtKB-KW"/>
</dbReference>
<reference evidence="19" key="1">
    <citation type="journal article" date="2018" name="Nat. Microbiol.">
        <title>Leveraging single-cell genomics to expand the fungal tree of life.</title>
        <authorList>
            <person name="Ahrendt S.R."/>
            <person name="Quandt C.A."/>
            <person name="Ciobanu D."/>
            <person name="Clum A."/>
            <person name="Salamov A."/>
            <person name="Andreopoulos B."/>
            <person name="Cheng J.F."/>
            <person name="Woyke T."/>
            <person name="Pelin A."/>
            <person name="Henrissat B."/>
            <person name="Reynolds N.K."/>
            <person name="Benny G.L."/>
            <person name="Smith M.E."/>
            <person name="James T.Y."/>
            <person name="Grigoriev I.V."/>
        </authorList>
    </citation>
    <scope>NUCLEOTIDE SEQUENCE [LARGE SCALE GENOMIC DNA]</scope>
    <source>
        <strain evidence="19">ATCC 52028</strain>
    </source>
</reference>
<evidence type="ECO:0000256" key="1">
    <source>
        <dbReference type="ARBA" id="ARBA00001946"/>
    </source>
</evidence>
<name>A0A4P9XCU4_9FUNG</name>
<evidence type="ECO:0000256" key="6">
    <source>
        <dbReference type="ARBA" id="ARBA00022490"/>
    </source>
</evidence>
<dbReference type="PANTHER" id="PTHR11538:SF40">
    <property type="entry name" value="PHENYLALANINE--TRNA LIGASE ALPHA SUBUNIT"/>
    <property type="match status" value="1"/>
</dbReference>
<dbReference type="InterPro" id="IPR040725">
    <property type="entry name" value="PheRS_DBD3"/>
</dbReference>
<accession>A0A4P9XCU4</accession>
<keyword evidence="13" id="KW-0030">Aminoacyl-tRNA synthetase</keyword>
<dbReference type="InterPro" id="IPR004529">
    <property type="entry name" value="Phe-tRNA-synth_IIc_asu"/>
</dbReference>
<feature type="domain" description="Aminoacyl-transfer RNA synthetases class-II family profile" evidence="17">
    <location>
        <begin position="230"/>
        <end position="496"/>
    </location>
</feature>
<dbReference type="SUPFAM" id="SSF55681">
    <property type="entry name" value="Class II aaRS and biotin synthetases"/>
    <property type="match status" value="1"/>
</dbReference>
<dbReference type="InterPro" id="IPR006195">
    <property type="entry name" value="aa-tRNA-synth_II"/>
</dbReference>
<keyword evidence="8" id="KW-0479">Metal-binding</keyword>
<evidence type="ECO:0000259" key="17">
    <source>
        <dbReference type="PROSITE" id="PS50862"/>
    </source>
</evidence>
<evidence type="ECO:0000256" key="4">
    <source>
        <dbReference type="ARBA" id="ARBA00011209"/>
    </source>
</evidence>
<keyword evidence="10" id="KW-0067">ATP-binding</keyword>
<dbReference type="GO" id="GO:0005829">
    <property type="term" value="C:cytosol"/>
    <property type="evidence" value="ECO:0007669"/>
    <property type="project" value="TreeGrafter"/>
</dbReference>
<dbReference type="EC" id="6.1.1.20" evidence="5"/>
<dbReference type="Pfam" id="PF18553">
    <property type="entry name" value="PheRS_DBD3"/>
    <property type="match status" value="1"/>
</dbReference>
<comment type="catalytic activity">
    <reaction evidence="15">
        <text>tRNA(Phe) + L-phenylalanine + ATP = L-phenylalanyl-tRNA(Phe) + AMP + diphosphate + H(+)</text>
        <dbReference type="Rhea" id="RHEA:19413"/>
        <dbReference type="Rhea" id="RHEA-COMP:9668"/>
        <dbReference type="Rhea" id="RHEA-COMP:9699"/>
        <dbReference type="ChEBI" id="CHEBI:15378"/>
        <dbReference type="ChEBI" id="CHEBI:30616"/>
        <dbReference type="ChEBI" id="CHEBI:33019"/>
        <dbReference type="ChEBI" id="CHEBI:58095"/>
        <dbReference type="ChEBI" id="CHEBI:78442"/>
        <dbReference type="ChEBI" id="CHEBI:78531"/>
        <dbReference type="ChEBI" id="CHEBI:456215"/>
        <dbReference type="EC" id="6.1.1.20"/>
    </reaction>
</comment>
<dbReference type="NCBIfam" id="TIGR00468">
    <property type="entry name" value="pheS"/>
    <property type="match status" value="1"/>
</dbReference>
<evidence type="ECO:0000256" key="10">
    <source>
        <dbReference type="ARBA" id="ARBA00022840"/>
    </source>
</evidence>
<evidence type="ECO:0000313" key="19">
    <source>
        <dbReference type="Proteomes" id="UP000274922"/>
    </source>
</evidence>
<evidence type="ECO:0000256" key="14">
    <source>
        <dbReference type="ARBA" id="ARBA00030612"/>
    </source>
</evidence>
<comment type="similarity">
    <text evidence="3">Belongs to the class-II aminoacyl-tRNA synthetase family. Phe-tRNA synthetase alpha subunit type 2 subfamily.</text>
</comment>
<keyword evidence="7" id="KW-0436">Ligase</keyword>
<evidence type="ECO:0000256" key="8">
    <source>
        <dbReference type="ARBA" id="ARBA00022723"/>
    </source>
</evidence>
<dbReference type="GO" id="GO:0006432">
    <property type="term" value="P:phenylalanyl-tRNA aminoacylation"/>
    <property type="evidence" value="ECO:0007669"/>
    <property type="project" value="InterPro"/>
</dbReference>
<evidence type="ECO:0000256" key="9">
    <source>
        <dbReference type="ARBA" id="ARBA00022741"/>
    </source>
</evidence>
<dbReference type="CDD" id="cd00496">
    <property type="entry name" value="PheRS_alpha_core"/>
    <property type="match status" value="1"/>
</dbReference>